<evidence type="ECO:0000256" key="6">
    <source>
        <dbReference type="SAM" id="MobiDB-lite"/>
    </source>
</evidence>
<dbReference type="CDD" id="cd00432">
    <property type="entry name" value="Ribosomal_L18_L5e"/>
    <property type="match status" value="1"/>
</dbReference>
<evidence type="ECO:0000256" key="2">
    <source>
        <dbReference type="ARBA" id="ARBA00007116"/>
    </source>
</evidence>
<evidence type="ECO:0000313" key="8">
    <source>
        <dbReference type="EMBL" id="CAE0296200.1"/>
    </source>
</evidence>
<dbReference type="Gene3D" id="3.30.420.100">
    <property type="match status" value="1"/>
</dbReference>
<dbReference type="Pfam" id="PF17144">
    <property type="entry name" value="Ribosomal_L5e"/>
    <property type="match status" value="1"/>
</dbReference>
<sequence>MPFVKVVKNKAYFKTFQVKFRRRREGRTDYRQRHKLITQDKNKYQSPKYRLVVRFTNRYVICQIIYAEVIGDKVLAQASSAELPRYGLKVGLKNYAAAYATGLLLARRLLKKIGLDETYSGVEEVTGEVVSTEVNGRTYFVEEVDDEKRPFRALLDVGIKNTTTGAKVFGAMKGASDGGLDIPHSNKRFPGYSRDTKTFDAEMHKGRIMGEHVADYMREMEEDDEENYQKHFAKYLENDLEADDLEELYEKVHSAIREDPAHVPAPKFTAIDKKFKKPVKKTYEQRKADSQAKKNSFVPKDDAEEEEAEEEE</sequence>
<name>A0A7S3ME40_9STRA</name>
<organism evidence="8">
    <name type="scientific">Spumella elongata</name>
    <dbReference type="NCBI Taxonomy" id="89044"/>
    <lineage>
        <taxon>Eukaryota</taxon>
        <taxon>Sar</taxon>
        <taxon>Stramenopiles</taxon>
        <taxon>Ochrophyta</taxon>
        <taxon>Chrysophyceae</taxon>
        <taxon>Chromulinales</taxon>
        <taxon>Chromulinaceae</taxon>
        <taxon>Spumella</taxon>
    </lineage>
</organism>
<dbReference type="GO" id="GO:0006412">
    <property type="term" value="P:translation"/>
    <property type="evidence" value="ECO:0007669"/>
    <property type="project" value="InterPro"/>
</dbReference>
<feature type="domain" description="Large ribosomal subunit protein uL18 C-terminal eukaryotes" evidence="7">
    <location>
        <begin position="245"/>
        <end position="298"/>
    </location>
</feature>
<evidence type="ECO:0000259" key="7">
    <source>
        <dbReference type="Pfam" id="PF14204"/>
    </source>
</evidence>
<dbReference type="EMBL" id="HBIC01049229">
    <property type="protein sequence ID" value="CAE0296200.1"/>
    <property type="molecule type" value="Transcribed_RNA"/>
</dbReference>
<dbReference type="GO" id="GO:0000027">
    <property type="term" value="P:ribosomal large subunit assembly"/>
    <property type="evidence" value="ECO:0007669"/>
    <property type="project" value="TreeGrafter"/>
</dbReference>
<evidence type="ECO:0000256" key="4">
    <source>
        <dbReference type="ARBA" id="ARBA00022980"/>
    </source>
</evidence>
<dbReference type="InterPro" id="IPR005485">
    <property type="entry name" value="Rbsml_uL18_euk_arch"/>
</dbReference>
<proteinExistence type="inferred from homology"/>
<dbReference type="InterPro" id="IPR025607">
    <property type="entry name" value="Ribosomal_uL18_C_euk"/>
</dbReference>
<keyword evidence="5" id="KW-0687">Ribonucleoprotein</keyword>
<dbReference type="AlphaFoldDB" id="A0A7S3ME40"/>
<evidence type="ECO:0000256" key="5">
    <source>
        <dbReference type="ARBA" id="ARBA00023274"/>
    </source>
</evidence>
<comment type="similarity">
    <text evidence="2">Belongs to the universal ribosomal protein uL18 family.</text>
</comment>
<dbReference type="PANTHER" id="PTHR23410:SF12">
    <property type="entry name" value="LARGE RIBOSOMAL SUBUNIT PROTEIN UL18"/>
    <property type="match status" value="1"/>
</dbReference>
<dbReference type="GO" id="GO:0008097">
    <property type="term" value="F:5S rRNA binding"/>
    <property type="evidence" value="ECO:0007669"/>
    <property type="project" value="InterPro"/>
</dbReference>
<feature type="compositionally biased region" description="Basic and acidic residues" evidence="6">
    <location>
        <begin position="281"/>
        <end position="292"/>
    </location>
</feature>
<feature type="compositionally biased region" description="Acidic residues" evidence="6">
    <location>
        <begin position="302"/>
        <end position="312"/>
    </location>
</feature>
<evidence type="ECO:0000256" key="1">
    <source>
        <dbReference type="ARBA" id="ARBA00004496"/>
    </source>
</evidence>
<dbReference type="FunFam" id="3.30.420.100:FF:000002">
    <property type="entry name" value="60S ribosomal protein L5"/>
    <property type="match status" value="1"/>
</dbReference>
<dbReference type="Pfam" id="PF14204">
    <property type="entry name" value="Ribosomal_L18_c"/>
    <property type="match status" value="1"/>
</dbReference>
<dbReference type="HAMAP" id="MF_01337_A">
    <property type="entry name" value="Ribosomal_uL18_A"/>
    <property type="match status" value="1"/>
</dbReference>
<evidence type="ECO:0000256" key="3">
    <source>
        <dbReference type="ARBA" id="ARBA00022490"/>
    </source>
</evidence>
<accession>A0A7S3ME40</accession>
<feature type="region of interest" description="Disordered" evidence="6">
    <location>
        <begin position="279"/>
        <end position="312"/>
    </location>
</feature>
<keyword evidence="4" id="KW-0689">Ribosomal protein</keyword>
<protein>
    <recommendedName>
        <fullName evidence="7">Large ribosomal subunit protein uL18 C-terminal eukaryotes domain-containing protein</fullName>
    </recommendedName>
</protein>
<dbReference type="InterPro" id="IPR057268">
    <property type="entry name" value="Ribosomal_L18"/>
</dbReference>
<dbReference type="GO" id="GO:0022625">
    <property type="term" value="C:cytosolic large ribosomal subunit"/>
    <property type="evidence" value="ECO:0007669"/>
    <property type="project" value="TreeGrafter"/>
</dbReference>
<reference evidence="8" key="1">
    <citation type="submission" date="2021-01" db="EMBL/GenBank/DDBJ databases">
        <authorList>
            <person name="Corre E."/>
            <person name="Pelletier E."/>
            <person name="Niang G."/>
            <person name="Scheremetjew M."/>
            <person name="Finn R."/>
            <person name="Kale V."/>
            <person name="Holt S."/>
            <person name="Cochrane G."/>
            <person name="Meng A."/>
            <person name="Brown T."/>
            <person name="Cohen L."/>
        </authorList>
    </citation>
    <scope>NUCLEOTIDE SEQUENCE</scope>
    <source>
        <strain evidence="8">CCAP 955/1</strain>
    </source>
</reference>
<gene>
    <name evidence="8" type="ORF">SELO1098_LOCUS25052</name>
</gene>
<dbReference type="PANTHER" id="PTHR23410">
    <property type="entry name" value="RIBOSOMAL PROTEIN L5-RELATED"/>
    <property type="match status" value="1"/>
</dbReference>
<dbReference type="PRINTS" id="PR00058">
    <property type="entry name" value="RIBOSOMALL5"/>
</dbReference>
<dbReference type="SUPFAM" id="SSF53137">
    <property type="entry name" value="Translational machinery components"/>
    <property type="match status" value="1"/>
</dbReference>
<comment type="subcellular location">
    <subcellularLocation>
        <location evidence="1">Cytoplasm</location>
    </subcellularLocation>
</comment>
<dbReference type="GO" id="GO:0003735">
    <property type="term" value="F:structural constituent of ribosome"/>
    <property type="evidence" value="ECO:0007669"/>
    <property type="project" value="InterPro"/>
</dbReference>
<keyword evidence="3" id="KW-0963">Cytoplasm</keyword>